<gene>
    <name evidence="2" type="ORF">C450_15303</name>
</gene>
<name>M0MXQ0_9EURY</name>
<dbReference type="Proteomes" id="UP000011625">
    <property type="component" value="Unassembled WGS sequence"/>
</dbReference>
<accession>M0MXQ0</accession>
<sequence length="121" mass="13291">MCKHAEEDELVFAYDTFEVEATKADRSDPLSFDMAGRWRLTCRKRAGGTVNERSIGYVTSRGAATDTLLSCMKHASASARRSDSTDPFTLDTIAAGADRCDGTSPMRTDTRPDAGRRGRTY</sequence>
<comment type="caution">
    <text evidence="2">The sequence shown here is derived from an EMBL/GenBank/DDBJ whole genome shotgun (WGS) entry which is preliminary data.</text>
</comment>
<evidence type="ECO:0000256" key="1">
    <source>
        <dbReference type="SAM" id="MobiDB-lite"/>
    </source>
</evidence>
<dbReference type="AlphaFoldDB" id="M0MXQ0"/>
<dbReference type="PATRIC" id="fig|1227456.3.peg.3103"/>
<evidence type="ECO:0000313" key="2">
    <source>
        <dbReference type="EMBL" id="EMA50083.1"/>
    </source>
</evidence>
<evidence type="ECO:0000313" key="3">
    <source>
        <dbReference type="Proteomes" id="UP000011625"/>
    </source>
</evidence>
<dbReference type="EMBL" id="AOME01000074">
    <property type="protein sequence ID" value="EMA50083.1"/>
    <property type="molecule type" value="Genomic_DNA"/>
</dbReference>
<feature type="region of interest" description="Disordered" evidence="1">
    <location>
        <begin position="96"/>
        <end position="121"/>
    </location>
</feature>
<feature type="compositionally biased region" description="Basic and acidic residues" evidence="1">
    <location>
        <begin position="108"/>
        <end position="121"/>
    </location>
</feature>
<protein>
    <submittedName>
        <fullName evidence="2">Uncharacterized protein</fullName>
    </submittedName>
</protein>
<organism evidence="2 3">
    <name type="scientific">Halococcus salifodinae DSM 8989</name>
    <dbReference type="NCBI Taxonomy" id="1227456"/>
    <lineage>
        <taxon>Archaea</taxon>
        <taxon>Methanobacteriati</taxon>
        <taxon>Methanobacteriota</taxon>
        <taxon>Stenosarchaea group</taxon>
        <taxon>Halobacteria</taxon>
        <taxon>Halobacteriales</taxon>
        <taxon>Halococcaceae</taxon>
        <taxon>Halococcus</taxon>
    </lineage>
</organism>
<reference evidence="2 3" key="1">
    <citation type="journal article" date="2014" name="PLoS Genet.">
        <title>Phylogenetically driven sequencing of extremely halophilic archaea reveals strategies for static and dynamic osmo-response.</title>
        <authorList>
            <person name="Becker E.A."/>
            <person name="Seitzer P.M."/>
            <person name="Tritt A."/>
            <person name="Larsen D."/>
            <person name="Krusor M."/>
            <person name="Yao A.I."/>
            <person name="Wu D."/>
            <person name="Madern D."/>
            <person name="Eisen J.A."/>
            <person name="Darling A.E."/>
            <person name="Facciotti M.T."/>
        </authorList>
    </citation>
    <scope>NUCLEOTIDE SEQUENCE [LARGE SCALE GENOMIC DNA]</scope>
    <source>
        <strain evidence="2 3">DSM 8989</strain>
    </source>
</reference>
<dbReference type="STRING" id="1227456.C450_15303"/>
<keyword evidence="3" id="KW-1185">Reference proteome</keyword>
<proteinExistence type="predicted"/>